<keyword evidence="9" id="KW-0732">Signal</keyword>
<evidence type="ECO:0000256" key="4">
    <source>
        <dbReference type="ARBA" id="ARBA00022692"/>
    </source>
</evidence>
<protein>
    <recommendedName>
        <fullName evidence="7">Adenosine 3'-phospho 5'-phosphosulfate transporter 1</fullName>
    </recommendedName>
</protein>
<evidence type="ECO:0000256" key="7">
    <source>
        <dbReference type="ARBA" id="ARBA00039668"/>
    </source>
</evidence>
<gene>
    <name evidence="10" type="ORF">PLOB_00047702</name>
</gene>
<feature type="chain" id="PRO_5046257700" description="Adenosine 3'-phospho 5'-phosphosulfate transporter 1" evidence="9">
    <location>
        <begin position="27"/>
        <end position="453"/>
    </location>
</feature>
<feature type="transmembrane region" description="Helical" evidence="8">
    <location>
        <begin position="425"/>
        <end position="443"/>
    </location>
</feature>
<feature type="transmembrane region" description="Helical" evidence="8">
    <location>
        <begin position="371"/>
        <end position="391"/>
    </location>
</feature>
<feature type="transmembrane region" description="Helical" evidence="8">
    <location>
        <begin position="267"/>
        <end position="287"/>
    </location>
</feature>
<evidence type="ECO:0000256" key="5">
    <source>
        <dbReference type="ARBA" id="ARBA00022989"/>
    </source>
</evidence>
<keyword evidence="5 8" id="KW-1133">Transmembrane helix</keyword>
<feature type="transmembrane region" description="Helical" evidence="8">
    <location>
        <begin position="398"/>
        <end position="419"/>
    </location>
</feature>
<dbReference type="EMBL" id="CALNXK010000089">
    <property type="protein sequence ID" value="CAH3150611.1"/>
    <property type="molecule type" value="Genomic_DNA"/>
</dbReference>
<evidence type="ECO:0000256" key="2">
    <source>
        <dbReference type="ARBA" id="ARBA00010694"/>
    </source>
</evidence>
<dbReference type="PANTHER" id="PTHR10778:SF13">
    <property type="entry name" value="ADENOSINE 3'-PHOSPHO 5'-PHOSPHOSULFATE TRANSPORTER 1"/>
    <property type="match status" value="1"/>
</dbReference>
<keyword evidence="6 8" id="KW-0472">Membrane</keyword>
<dbReference type="InterPro" id="IPR013657">
    <property type="entry name" value="SCL35B1-4/HUT1"/>
</dbReference>
<keyword evidence="4 8" id="KW-0812">Transmembrane</keyword>
<keyword evidence="11" id="KW-1185">Reference proteome</keyword>
<name>A0ABN8PY63_9CNID</name>
<dbReference type="Pfam" id="PF08449">
    <property type="entry name" value="UAA"/>
    <property type="match status" value="1"/>
</dbReference>
<evidence type="ECO:0000313" key="11">
    <source>
        <dbReference type="Proteomes" id="UP001159405"/>
    </source>
</evidence>
<comment type="subcellular location">
    <subcellularLocation>
        <location evidence="1">Membrane</location>
        <topology evidence="1">Multi-pass membrane protein</topology>
    </subcellularLocation>
</comment>
<feature type="transmembrane region" description="Helical" evidence="8">
    <location>
        <begin position="58"/>
        <end position="79"/>
    </location>
</feature>
<organism evidence="10 11">
    <name type="scientific">Porites lobata</name>
    <dbReference type="NCBI Taxonomy" id="104759"/>
    <lineage>
        <taxon>Eukaryota</taxon>
        <taxon>Metazoa</taxon>
        <taxon>Cnidaria</taxon>
        <taxon>Anthozoa</taxon>
        <taxon>Hexacorallia</taxon>
        <taxon>Scleractinia</taxon>
        <taxon>Fungiina</taxon>
        <taxon>Poritidae</taxon>
        <taxon>Porites</taxon>
    </lineage>
</organism>
<evidence type="ECO:0000256" key="6">
    <source>
        <dbReference type="ARBA" id="ARBA00023136"/>
    </source>
</evidence>
<accession>A0ABN8PY63</accession>
<dbReference type="Proteomes" id="UP001159405">
    <property type="component" value="Unassembled WGS sequence"/>
</dbReference>
<feature type="transmembrane region" description="Helical" evidence="8">
    <location>
        <begin position="332"/>
        <end position="351"/>
    </location>
</feature>
<feature type="signal peptide" evidence="9">
    <location>
        <begin position="1"/>
        <end position="26"/>
    </location>
</feature>
<keyword evidence="3" id="KW-0813">Transport</keyword>
<evidence type="ECO:0000256" key="8">
    <source>
        <dbReference type="SAM" id="Phobius"/>
    </source>
</evidence>
<comment type="similarity">
    <text evidence="2">Belongs to the nucleotide-sugar transporter family. SLC35B subfamily.</text>
</comment>
<reference evidence="10 11" key="1">
    <citation type="submission" date="2022-05" db="EMBL/GenBank/DDBJ databases">
        <authorList>
            <consortium name="Genoscope - CEA"/>
            <person name="William W."/>
        </authorList>
    </citation>
    <scope>NUCLEOTIDE SEQUENCE [LARGE SCALE GENOMIC DNA]</scope>
</reference>
<evidence type="ECO:0000313" key="10">
    <source>
        <dbReference type="EMBL" id="CAH3150611.1"/>
    </source>
</evidence>
<evidence type="ECO:0000256" key="3">
    <source>
        <dbReference type="ARBA" id="ARBA00022448"/>
    </source>
</evidence>
<evidence type="ECO:0000256" key="1">
    <source>
        <dbReference type="ARBA" id="ARBA00004141"/>
    </source>
</evidence>
<sequence>MFKSVSVHRITVLLLALTIYGAHVKGDEALGDTENLKKASSGQNAEVDTRNDSWIENLMWNLLGYATIIVPAAFIIRMLKNSNFNERSGTGCLFRSIQLCVFGTPHVESADVEAGGNKGGSSKDESSPPSSFSQTSIKLLFCAAGLQLSYLTWGVLQERIVTKTYEEHLPDGSVKLVKFTNSQFLVFVNRSLALVVASVCILFTRQPRHTAPLYKYSYSSFSNIMSSWCQYEALKFVSFPTQVLCKASKIIPVMIMGKIVSNKSYPYHEYVVAVLLSAGVSLFLLAADPSGKRTSAATTFSGAIILLGYMAFDSFTSNWQSELFSVYKMSTIQMMFGANLFSCLFTVWSMIEGGNFLSAVGFMMSHPEFAYHATILSLTSATGQLFIFYTIQSFGPVVFTIIMTIRMMLSIMLSCIIYNHPLSAQALLGVIVVFVALFLRVYARYRAKPSTKG</sequence>
<comment type="caution">
    <text evidence="10">The sequence shown here is derived from an EMBL/GenBank/DDBJ whole genome shotgun (WGS) entry which is preliminary data.</text>
</comment>
<proteinExistence type="inferred from homology"/>
<dbReference type="PANTHER" id="PTHR10778">
    <property type="entry name" value="SOLUTE CARRIER FAMILY 35 MEMBER B"/>
    <property type="match status" value="1"/>
</dbReference>
<evidence type="ECO:0000256" key="9">
    <source>
        <dbReference type="SAM" id="SignalP"/>
    </source>
</evidence>
<feature type="transmembrane region" description="Helical" evidence="8">
    <location>
        <begin position="293"/>
        <end position="312"/>
    </location>
</feature>